<proteinExistence type="predicted"/>
<organism evidence="3 4">
    <name type="scientific">Candidatus Tanganyikabacteria bacterium</name>
    <dbReference type="NCBI Taxonomy" id="2961651"/>
    <lineage>
        <taxon>Bacteria</taxon>
        <taxon>Bacillati</taxon>
        <taxon>Candidatus Sericytochromatia</taxon>
        <taxon>Candidatus Tanganyikabacteria</taxon>
    </lineage>
</organism>
<feature type="domain" description="Methyltransferase type 11" evidence="2">
    <location>
        <begin position="106"/>
        <end position="198"/>
    </location>
</feature>
<dbReference type="PANTHER" id="PTHR43861:SF3">
    <property type="entry name" value="PUTATIVE (AFU_ORTHOLOGUE AFUA_2G14390)-RELATED"/>
    <property type="match status" value="1"/>
</dbReference>
<gene>
    <name evidence="3" type="ORF">FJZ00_08695</name>
</gene>
<comment type="caution">
    <text evidence="3">The sequence shown here is derived from an EMBL/GenBank/DDBJ whole genome shotgun (WGS) entry which is preliminary data.</text>
</comment>
<dbReference type="GO" id="GO:0008757">
    <property type="term" value="F:S-adenosylmethionine-dependent methyltransferase activity"/>
    <property type="evidence" value="ECO:0007669"/>
    <property type="project" value="InterPro"/>
</dbReference>
<dbReference type="AlphaFoldDB" id="A0A937X6T4"/>
<dbReference type="GO" id="GO:0032259">
    <property type="term" value="P:methylation"/>
    <property type="evidence" value="ECO:0007669"/>
    <property type="project" value="UniProtKB-KW"/>
</dbReference>
<dbReference type="PANTHER" id="PTHR43861">
    <property type="entry name" value="TRANS-ACONITATE 2-METHYLTRANSFERASE-RELATED"/>
    <property type="match status" value="1"/>
</dbReference>
<dbReference type="InterPro" id="IPR013216">
    <property type="entry name" value="Methyltransf_11"/>
</dbReference>
<protein>
    <submittedName>
        <fullName evidence="3">Methyltransferase domain-containing protein</fullName>
    </submittedName>
</protein>
<name>A0A937X6T4_9BACT</name>
<dbReference type="CDD" id="cd02440">
    <property type="entry name" value="AdoMet_MTases"/>
    <property type="match status" value="1"/>
</dbReference>
<dbReference type="InterPro" id="IPR005651">
    <property type="entry name" value="Trm112-like"/>
</dbReference>
<evidence type="ECO:0000313" key="3">
    <source>
        <dbReference type="EMBL" id="MBM3275220.1"/>
    </source>
</evidence>
<dbReference type="SUPFAM" id="SSF53335">
    <property type="entry name" value="S-adenosyl-L-methionine-dependent methyltransferases"/>
    <property type="match status" value="1"/>
</dbReference>
<evidence type="ECO:0000259" key="2">
    <source>
        <dbReference type="Pfam" id="PF08241"/>
    </source>
</evidence>
<evidence type="ECO:0000313" key="4">
    <source>
        <dbReference type="Proteomes" id="UP000703893"/>
    </source>
</evidence>
<accession>A0A937X6T4</accession>
<dbReference type="EMBL" id="VGJX01000490">
    <property type="protein sequence ID" value="MBM3275220.1"/>
    <property type="molecule type" value="Genomic_DNA"/>
</dbReference>
<dbReference type="Pfam" id="PF03966">
    <property type="entry name" value="Trm112p"/>
    <property type="match status" value="1"/>
</dbReference>
<keyword evidence="1" id="KW-0808">Transferase</keyword>
<keyword evidence="3" id="KW-0489">Methyltransferase</keyword>
<dbReference type="Pfam" id="PF08241">
    <property type="entry name" value="Methyltransf_11"/>
    <property type="match status" value="1"/>
</dbReference>
<dbReference type="InterPro" id="IPR029063">
    <property type="entry name" value="SAM-dependent_MTases_sf"/>
</dbReference>
<evidence type="ECO:0000256" key="1">
    <source>
        <dbReference type="ARBA" id="ARBA00022679"/>
    </source>
</evidence>
<reference evidence="3 4" key="1">
    <citation type="submission" date="2019-03" db="EMBL/GenBank/DDBJ databases">
        <title>Lake Tanganyika Metagenome-Assembled Genomes (MAGs).</title>
        <authorList>
            <person name="Tran P."/>
        </authorList>
    </citation>
    <scope>NUCLEOTIDE SEQUENCE [LARGE SCALE GENOMIC DNA]</scope>
    <source>
        <strain evidence="3">K_DeepCast_65m_m2_236</strain>
    </source>
</reference>
<sequence>MKRRLLDHLVCPACHGPLVAGRLQDAGGEIMEGELTCSGCGRAFDIRRGVPQMLLDTLERDVKKARTATTFGFLWSRTTDANTHGGSHAAKTLAALSLTPPAGLVLDAGCGDGSDAAALASHAAEVIGVELSEGGSRAAFERTRRLSNAHIVRADLCHLPFRPGHFSFVYSYGVLHHMPVPEAGLAELARVSRHGAAAAIYLYEDFSERSAGLRWSLRAANSWRAVSTRLPPQLLYALCVVAAPLVYLGFTVPFKVLNRVPVFRPLAAGIPFRHGRAPFSLAADLYDRFSAPIEYRYSRHTAAGLARVAGFAVEQVAYERGWMLGLRRGE</sequence>
<dbReference type="Gene3D" id="2.20.25.10">
    <property type="match status" value="1"/>
</dbReference>
<dbReference type="Gene3D" id="3.40.50.150">
    <property type="entry name" value="Vaccinia Virus protein VP39"/>
    <property type="match status" value="1"/>
</dbReference>
<dbReference type="Proteomes" id="UP000703893">
    <property type="component" value="Unassembled WGS sequence"/>
</dbReference>
<dbReference type="SUPFAM" id="SSF158997">
    <property type="entry name" value="Trm112p-like"/>
    <property type="match status" value="1"/>
</dbReference>